<dbReference type="AlphaFoldDB" id="A0A164PX05"/>
<organism evidence="2 3">
    <name type="scientific">Daphnia magna</name>
    <dbReference type="NCBI Taxonomy" id="35525"/>
    <lineage>
        <taxon>Eukaryota</taxon>
        <taxon>Metazoa</taxon>
        <taxon>Ecdysozoa</taxon>
        <taxon>Arthropoda</taxon>
        <taxon>Crustacea</taxon>
        <taxon>Branchiopoda</taxon>
        <taxon>Diplostraca</taxon>
        <taxon>Cladocera</taxon>
        <taxon>Anomopoda</taxon>
        <taxon>Daphniidae</taxon>
        <taxon>Daphnia</taxon>
    </lineage>
</organism>
<dbReference type="EMBL" id="LRGB01002536">
    <property type="protein sequence ID" value="KZS07225.1"/>
    <property type="molecule type" value="Genomic_DNA"/>
</dbReference>
<feature type="region of interest" description="Disordered" evidence="1">
    <location>
        <begin position="1"/>
        <end position="66"/>
    </location>
</feature>
<dbReference type="Proteomes" id="UP000076858">
    <property type="component" value="Unassembled WGS sequence"/>
</dbReference>
<sequence>MSFGKCNRNNNIRTHTHTKKSPKQVGYVAEGGRKRRKGKKGKKGKELRNGGRQRALVNQPWCRCKN</sequence>
<name>A0A164PX05_9CRUS</name>
<reference evidence="2 3" key="1">
    <citation type="submission" date="2016-03" db="EMBL/GenBank/DDBJ databases">
        <title>EvidentialGene: Evidence-directed Construction of Genes on Genomes.</title>
        <authorList>
            <person name="Gilbert D.G."/>
            <person name="Choi J.-H."/>
            <person name="Mockaitis K."/>
            <person name="Colbourne J."/>
            <person name="Pfrender M."/>
        </authorList>
    </citation>
    <scope>NUCLEOTIDE SEQUENCE [LARGE SCALE GENOMIC DNA]</scope>
    <source>
        <strain evidence="2 3">Xinb3</strain>
        <tissue evidence="2">Complete organism</tissue>
    </source>
</reference>
<comment type="caution">
    <text evidence="2">The sequence shown here is derived from an EMBL/GenBank/DDBJ whole genome shotgun (WGS) entry which is preliminary data.</text>
</comment>
<evidence type="ECO:0000313" key="2">
    <source>
        <dbReference type="EMBL" id="KZS07225.1"/>
    </source>
</evidence>
<proteinExistence type="predicted"/>
<feature type="compositionally biased region" description="Basic residues" evidence="1">
    <location>
        <begin position="33"/>
        <end position="43"/>
    </location>
</feature>
<keyword evidence="3" id="KW-1185">Reference proteome</keyword>
<protein>
    <submittedName>
        <fullName evidence="2">Uncharacterized protein</fullName>
    </submittedName>
</protein>
<evidence type="ECO:0000256" key="1">
    <source>
        <dbReference type="SAM" id="MobiDB-lite"/>
    </source>
</evidence>
<evidence type="ECO:0000313" key="3">
    <source>
        <dbReference type="Proteomes" id="UP000076858"/>
    </source>
</evidence>
<gene>
    <name evidence="2" type="ORF">APZ42_029124</name>
</gene>
<accession>A0A164PX05</accession>